<protein>
    <submittedName>
        <fullName evidence="1">Uncharacterized protein</fullName>
    </submittedName>
</protein>
<dbReference type="OrthoDB" id="3533755at2"/>
<keyword evidence="2" id="KW-1185">Reference proteome</keyword>
<accession>A0A5C4WUD0</accession>
<proteinExistence type="predicted"/>
<comment type="caution">
    <text evidence="1">The sequence shown here is derived from an EMBL/GenBank/DDBJ whole genome shotgun (WGS) entry which is preliminary data.</text>
</comment>
<gene>
    <name evidence="1" type="ORF">FH608_001165</name>
</gene>
<evidence type="ECO:0000313" key="1">
    <source>
        <dbReference type="EMBL" id="KAB8197207.1"/>
    </source>
</evidence>
<dbReference type="AlphaFoldDB" id="A0A5C4WUD0"/>
<name>A0A5C4WUD0_9ACTN</name>
<sequence>MRSFMLAVSLGVAWLVLGPLCLWLLVRGRAVDRVGAIATLVLLECGTFAMDAVRPDTPPAHAVAAPAAPSCAERMPVPRSARVGREIVLTWAAAPRECPAAEAVVRSEGRKMLLWLYEGPRVGHPVGRHATVLTARHQQVFTLPIQVRNGRATVRVPVHAHARDILTDGRTGRRIPEHLVHGA</sequence>
<organism evidence="1 2">
    <name type="scientific">Nonomuraea phyllanthi</name>
    <dbReference type="NCBI Taxonomy" id="2219224"/>
    <lineage>
        <taxon>Bacteria</taxon>
        <taxon>Bacillati</taxon>
        <taxon>Actinomycetota</taxon>
        <taxon>Actinomycetes</taxon>
        <taxon>Streptosporangiales</taxon>
        <taxon>Streptosporangiaceae</taxon>
        <taxon>Nonomuraea</taxon>
    </lineage>
</organism>
<dbReference type="Proteomes" id="UP000312512">
    <property type="component" value="Unassembled WGS sequence"/>
</dbReference>
<dbReference type="EMBL" id="VDLX02000001">
    <property type="protein sequence ID" value="KAB8197207.1"/>
    <property type="molecule type" value="Genomic_DNA"/>
</dbReference>
<accession>A0A5P9YMJ6</accession>
<reference evidence="1 2" key="1">
    <citation type="submission" date="2019-10" db="EMBL/GenBank/DDBJ databases">
        <title>Nonomuraea sp. nov., isolated from Phyllanthus amarus.</title>
        <authorList>
            <person name="Klykleung N."/>
            <person name="Tanasupawat S."/>
        </authorList>
    </citation>
    <scope>NUCLEOTIDE SEQUENCE [LARGE SCALE GENOMIC DNA]</scope>
    <source>
        <strain evidence="1 2">PA1-10</strain>
    </source>
</reference>
<evidence type="ECO:0000313" key="2">
    <source>
        <dbReference type="Proteomes" id="UP000312512"/>
    </source>
</evidence>
<dbReference type="RefSeq" id="WP_139627836.1">
    <property type="nucleotide sequence ID" value="NZ_CP045572.1"/>
</dbReference>